<keyword evidence="2" id="KW-1185">Reference proteome</keyword>
<evidence type="ECO:0000313" key="2">
    <source>
        <dbReference type="Proteomes" id="UP000197019"/>
    </source>
</evidence>
<protein>
    <recommendedName>
        <fullName evidence="3">HPr-rel-A system PqqD family peptide chaperone</fullName>
    </recommendedName>
</protein>
<dbReference type="OrthoDB" id="5772997at2"/>
<organism evidence="1 2">
    <name type="scientific">Methylovulum psychrotolerans</name>
    <dbReference type="NCBI Taxonomy" id="1704499"/>
    <lineage>
        <taxon>Bacteria</taxon>
        <taxon>Pseudomonadati</taxon>
        <taxon>Pseudomonadota</taxon>
        <taxon>Gammaproteobacteria</taxon>
        <taxon>Methylococcales</taxon>
        <taxon>Methylococcaceae</taxon>
        <taxon>Methylovulum</taxon>
    </lineage>
</organism>
<name>A0A1Z4C3X5_9GAMM</name>
<proteinExistence type="predicted"/>
<dbReference type="Proteomes" id="UP000197019">
    <property type="component" value="Chromosome"/>
</dbReference>
<accession>A0A1Z4C3X5</accession>
<gene>
    <name evidence="1" type="ORF">CEK71_20340</name>
</gene>
<dbReference type="EMBL" id="CP022129">
    <property type="protein sequence ID" value="ASF48219.1"/>
    <property type="molecule type" value="Genomic_DNA"/>
</dbReference>
<reference evidence="1 2" key="1">
    <citation type="submission" date="2017-06" db="EMBL/GenBank/DDBJ databases">
        <title>Genome Sequencing of the methanotroph Methylovulum psychrotolerants str. HV10-M2 isolated from a high-altitude environment.</title>
        <authorList>
            <person name="Mateos-Rivera A."/>
        </authorList>
    </citation>
    <scope>NUCLEOTIDE SEQUENCE [LARGE SCALE GENOMIC DNA]</scope>
    <source>
        <strain evidence="1 2">HV10_M2</strain>
    </source>
</reference>
<dbReference type="AlphaFoldDB" id="A0A1Z4C3X5"/>
<sequence length="97" mass="10595">MVQDYTVGLPEDGSVLCRFWGDECVAYHDLIGATHLIADAGAVLFKAVSAHPMNRAQLLAELSAAFEFPDDFVVADFFDTLVSNYQHLGLLAVTQHP</sequence>
<dbReference type="NCBIfam" id="TIGR04353">
    <property type="entry name" value="PqqD_rel_X"/>
    <property type="match status" value="1"/>
</dbReference>
<dbReference type="InterPro" id="IPR027599">
    <property type="entry name" value="PqqD-rel_X"/>
</dbReference>
<evidence type="ECO:0008006" key="3">
    <source>
        <dbReference type="Google" id="ProtNLM"/>
    </source>
</evidence>
<evidence type="ECO:0000313" key="1">
    <source>
        <dbReference type="EMBL" id="ASF48219.1"/>
    </source>
</evidence>
<dbReference type="KEGG" id="mpsy:CEK71_20340"/>
<dbReference type="RefSeq" id="WP_088621089.1">
    <property type="nucleotide sequence ID" value="NZ_CP022129.1"/>
</dbReference>